<keyword evidence="2" id="KW-1185">Reference proteome</keyword>
<dbReference type="OrthoDB" id="10623767at2759"/>
<proteinExistence type="predicted"/>
<dbReference type="Proteomes" id="UP000646827">
    <property type="component" value="Unassembled WGS sequence"/>
</dbReference>
<reference evidence="1 2" key="1">
    <citation type="submission" date="2020-12" db="EMBL/GenBank/DDBJ databases">
        <title>Metabolic potential, ecology and presence of endohyphal bacteria is reflected in genomic diversity of Mucoromycotina.</title>
        <authorList>
            <person name="Muszewska A."/>
            <person name="Okrasinska A."/>
            <person name="Steczkiewicz K."/>
            <person name="Drgas O."/>
            <person name="Orlowska M."/>
            <person name="Perlinska-Lenart U."/>
            <person name="Aleksandrzak-Piekarczyk T."/>
            <person name="Szatraj K."/>
            <person name="Zielenkiewicz U."/>
            <person name="Pilsyk S."/>
            <person name="Malc E."/>
            <person name="Mieczkowski P."/>
            <person name="Kruszewska J.S."/>
            <person name="Biernat P."/>
            <person name="Pawlowska J."/>
        </authorList>
    </citation>
    <scope>NUCLEOTIDE SEQUENCE [LARGE SCALE GENOMIC DNA]</scope>
    <source>
        <strain evidence="1 2">CBS 142.35</strain>
    </source>
</reference>
<comment type="caution">
    <text evidence="1">The sequence shown here is derived from an EMBL/GenBank/DDBJ whole genome shotgun (WGS) entry which is preliminary data.</text>
</comment>
<protein>
    <submittedName>
        <fullName evidence="1">Uncharacterized protein</fullName>
    </submittedName>
</protein>
<evidence type="ECO:0000313" key="2">
    <source>
        <dbReference type="Proteomes" id="UP000646827"/>
    </source>
</evidence>
<accession>A0A8H7S380</accession>
<gene>
    <name evidence="1" type="ORF">INT45_003575</name>
</gene>
<organism evidence="1 2">
    <name type="scientific">Circinella minor</name>
    <dbReference type="NCBI Taxonomy" id="1195481"/>
    <lineage>
        <taxon>Eukaryota</taxon>
        <taxon>Fungi</taxon>
        <taxon>Fungi incertae sedis</taxon>
        <taxon>Mucoromycota</taxon>
        <taxon>Mucoromycotina</taxon>
        <taxon>Mucoromycetes</taxon>
        <taxon>Mucorales</taxon>
        <taxon>Lichtheimiaceae</taxon>
        <taxon>Circinella</taxon>
    </lineage>
</organism>
<dbReference type="EMBL" id="JAEPRB010000098">
    <property type="protein sequence ID" value="KAG2221861.1"/>
    <property type="molecule type" value="Genomic_DNA"/>
</dbReference>
<sequence length="509" mass="57572">MEDDGIEVELEDGTIISSKVHLILDTGDLPQADSLTHHRGHSHRAGCRICKITGVHNEKGHGIYFIDHSGAGLNGPSLFTQNNFYTIKDPEFYALYEMHLVYHGLGHLYLNLINSKFDLNSTISPFAINDINEIMTSIRQSRQNIPTAFNGNWQTVLSGTVRVVDWQDFLLLVVPTLIVPRLKTKKAQEATIALVRTCQKLLTYELTRIDVENTEIDLKHWHCYLQELCNPGRDGGQVLSVAVFTPNQHYMTHTTRMIELLGPMRMYSSRRIPGANANNILLKLGMARYVDAFLEKNNDDEQVKRKRKIVYSLDGAGDDDPEIRGQLKSIDLEKNEEVTIASVSGRRLIEALMTFLRTWTENSNIKRSQINKKVRYGRNRAAHFVRLRLGVDLNVNGGVGSVILPGTQYYYGQVYFYFVHEQGETSRMLMAIGLYSMLIDSTSGSIYITPLAFANPVLTILDVEAICDFVGILSGEVDGLIRHYCIWPYMESTEDPEIMELLLGNLNLI</sequence>
<evidence type="ECO:0000313" key="1">
    <source>
        <dbReference type="EMBL" id="KAG2221861.1"/>
    </source>
</evidence>
<dbReference type="AlphaFoldDB" id="A0A8H7S380"/>
<name>A0A8H7S380_9FUNG</name>